<organism evidence="2 3">
    <name type="scientific">Thalictrum thalictroides</name>
    <name type="common">Rue-anemone</name>
    <name type="synonym">Anemone thalictroides</name>
    <dbReference type="NCBI Taxonomy" id="46969"/>
    <lineage>
        <taxon>Eukaryota</taxon>
        <taxon>Viridiplantae</taxon>
        <taxon>Streptophyta</taxon>
        <taxon>Embryophyta</taxon>
        <taxon>Tracheophyta</taxon>
        <taxon>Spermatophyta</taxon>
        <taxon>Magnoliopsida</taxon>
        <taxon>Ranunculales</taxon>
        <taxon>Ranunculaceae</taxon>
        <taxon>Thalictroideae</taxon>
        <taxon>Thalictrum</taxon>
    </lineage>
</organism>
<keyword evidence="1" id="KW-0472">Membrane</keyword>
<evidence type="ECO:0000256" key="1">
    <source>
        <dbReference type="SAM" id="Phobius"/>
    </source>
</evidence>
<comment type="caution">
    <text evidence="2">The sequence shown here is derived from an EMBL/GenBank/DDBJ whole genome shotgun (WGS) entry which is preliminary data.</text>
</comment>
<dbReference type="OrthoDB" id="1108859at2759"/>
<dbReference type="Proteomes" id="UP000554482">
    <property type="component" value="Unassembled WGS sequence"/>
</dbReference>
<gene>
    <name evidence="2" type="ORF">FRX31_024386</name>
</gene>
<sequence length="84" mass="9930">MHQAKLATICLVKEEGSLGIKDMRKWNQIAYMGLVFMLAKRAGSLWVQWVWNQHLQGKYLWTMSMPQDCSWVWRSVLKTREEAT</sequence>
<name>A0A7J6VLM1_THATH</name>
<evidence type="ECO:0000313" key="3">
    <source>
        <dbReference type="Proteomes" id="UP000554482"/>
    </source>
</evidence>
<keyword evidence="1" id="KW-0812">Transmembrane</keyword>
<reference evidence="2 3" key="1">
    <citation type="submission" date="2020-06" db="EMBL/GenBank/DDBJ databases">
        <title>Transcriptomic and genomic resources for Thalictrum thalictroides and T. hernandezii: Facilitating candidate gene discovery in an emerging model plant lineage.</title>
        <authorList>
            <person name="Arias T."/>
            <person name="Riano-Pachon D.M."/>
            <person name="Di Stilio V.S."/>
        </authorList>
    </citation>
    <scope>NUCLEOTIDE SEQUENCE [LARGE SCALE GENOMIC DNA]</scope>
    <source>
        <strain evidence="3">cv. WT478/WT964</strain>
        <tissue evidence="2">Leaves</tissue>
    </source>
</reference>
<keyword evidence="1" id="KW-1133">Transmembrane helix</keyword>
<feature type="transmembrane region" description="Helical" evidence="1">
    <location>
        <begin position="29"/>
        <end position="51"/>
    </location>
</feature>
<evidence type="ECO:0000313" key="2">
    <source>
        <dbReference type="EMBL" id="KAF5186026.1"/>
    </source>
</evidence>
<keyword evidence="3" id="KW-1185">Reference proteome</keyword>
<proteinExistence type="predicted"/>
<protein>
    <submittedName>
        <fullName evidence="2">Uncharacterized protein</fullName>
    </submittedName>
</protein>
<accession>A0A7J6VLM1</accession>
<dbReference type="EMBL" id="JABWDY010029933">
    <property type="protein sequence ID" value="KAF5186026.1"/>
    <property type="molecule type" value="Genomic_DNA"/>
</dbReference>
<dbReference type="AlphaFoldDB" id="A0A7J6VLM1"/>